<evidence type="ECO:0000313" key="5">
    <source>
        <dbReference type="Proteomes" id="UP000069205"/>
    </source>
</evidence>
<dbReference type="Pfam" id="PF09407">
    <property type="entry name" value="AbiEi_1"/>
    <property type="match status" value="1"/>
</dbReference>
<proteinExistence type="predicted"/>
<feature type="domain" description="AbiEi antitoxin N-terminal" evidence="3">
    <location>
        <begin position="11"/>
        <end position="63"/>
    </location>
</feature>
<dbReference type="PATRIC" id="fig|42253.5.peg.3077"/>
<dbReference type="OrthoDB" id="42441at2"/>
<reference evidence="4 5" key="1">
    <citation type="journal article" date="2015" name="Proc. Natl. Acad. Sci. U.S.A.">
        <title>Expanded metabolic versatility of ubiquitous nitrite-oxidizing bacteria from the genus Nitrospira.</title>
        <authorList>
            <person name="Koch H."/>
            <person name="Lucker S."/>
            <person name="Albertsen M."/>
            <person name="Kitzinger K."/>
            <person name="Herbold C."/>
            <person name="Spieck E."/>
            <person name="Nielsen P.H."/>
            <person name="Wagner M."/>
            <person name="Daims H."/>
        </authorList>
    </citation>
    <scope>NUCLEOTIDE SEQUENCE [LARGE SCALE GENOMIC DNA]</scope>
    <source>
        <strain evidence="4 5">NSP M-1</strain>
    </source>
</reference>
<dbReference type="InterPro" id="IPR018547">
    <property type="entry name" value="AbiEi_C"/>
</dbReference>
<feature type="domain" description="AbiEi antitoxin C-terminal" evidence="2">
    <location>
        <begin position="74"/>
        <end position="216"/>
    </location>
</feature>
<accession>A0A0K2GFZ0</accession>
<evidence type="ECO:0000313" key="4">
    <source>
        <dbReference type="EMBL" id="ALA59522.1"/>
    </source>
</evidence>
<dbReference type="EMBL" id="CP011801">
    <property type="protein sequence ID" value="ALA59522.1"/>
    <property type="molecule type" value="Genomic_DNA"/>
</dbReference>
<dbReference type="InterPro" id="IPR025159">
    <property type="entry name" value="AbiEi_N"/>
</dbReference>
<evidence type="ECO:0000259" key="3">
    <source>
        <dbReference type="Pfam" id="PF13338"/>
    </source>
</evidence>
<keyword evidence="5" id="KW-1185">Reference proteome</keyword>
<dbReference type="Proteomes" id="UP000069205">
    <property type="component" value="Chromosome"/>
</dbReference>
<organism evidence="4 5">
    <name type="scientific">Nitrospira moscoviensis</name>
    <dbReference type="NCBI Taxonomy" id="42253"/>
    <lineage>
        <taxon>Bacteria</taxon>
        <taxon>Pseudomonadati</taxon>
        <taxon>Nitrospirota</taxon>
        <taxon>Nitrospiria</taxon>
        <taxon>Nitrospirales</taxon>
        <taxon>Nitrospiraceae</taxon>
        <taxon>Nitrospira</taxon>
    </lineage>
</organism>
<dbReference type="RefSeq" id="WP_053380515.1">
    <property type="nucleotide sequence ID" value="NZ_CP011801.1"/>
</dbReference>
<evidence type="ECO:0000256" key="1">
    <source>
        <dbReference type="SAM" id="MobiDB-lite"/>
    </source>
</evidence>
<dbReference type="STRING" id="42253.NITMOv2_3123"/>
<evidence type="ECO:0000259" key="2">
    <source>
        <dbReference type="Pfam" id="PF09407"/>
    </source>
</evidence>
<dbReference type="AlphaFoldDB" id="A0A0K2GFZ0"/>
<feature type="region of interest" description="Disordered" evidence="1">
    <location>
        <begin position="232"/>
        <end position="254"/>
    </location>
</feature>
<dbReference type="KEGG" id="nmv:NITMOv2_3123"/>
<protein>
    <submittedName>
        <fullName evidence="4">Uncharacterized protein</fullName>
    </submittedName>
</protein>
<sequence>MNARPTISAGQFVDNLLATGRYTFTRAEAKQQLGATPGAVYMALHRLVKAGRLVMPRSGFYVIVDPQHRSVGTLPPEWFIDELMKNMGKPYYVGLLSAAQSHGAAHHRPQEFQVMVPTRAVRPIRVGNVHIRFFGKGPFDRSVTVEVKTPTGFQKASSAETTAWDLVRYPRPAGGLEHVITVLAELAERLDAAKLTAIVKRHEEILVAQRLGYLLDRLSRRKLTRGLADWVDKKDPPLRPLDPASPVGDGPESRKWRLLVNAKLEPEG</sequence>
<name>A0A0K2GFZ0_NITMO</name>
<dbReference type="Pfam" id="PF13338">
    <property type="entry name" value="AbiEi_4"/>
    <property type="match status" value="1"/>
</dbReference>
<gene>
    <name evidence="4" type="ORF">NITMOv2_3123</name>
</gene>